<keyword evidence="7" id="KW-0675">Receptor</keyword>
<evidence type="ECO:0000259" key="12">
    <source>
        <dbReference type="PROSITE" id="PS50262"/>
    </source>
</evidence>
<evidence type="ECO:0000256" key="8">
    <source>
        <dbReference type="ARBA" id="ARBA00023180"/>
    </source>
</evidence>
<dbReference type="InterPro" id="IPR000276">
    <property type="entry name" value="GPCR_Rhodpsn"/>
</dbReference>
<dbReference type="InterPro" id="IPR017452">
    <property type="entry name" value="GPCR_Rhodpsn_7TM"/>
</dbReference>
<evidence type="ECO:0000313" key="14">
    <source>
        <dbReference type="Proteomes" id="UP001159427"/>
    </source>
</evidence>
<dbReference type="Proteomes" id="UP001159427">
    <property type="component" value="Unassembled WGS sequence"/>
</dbReference>
<keyword evidence="4 11" id="KW-1133">Transmembrane helix</keyword>
<dbReference type="EMBL" id="CALNXI010002029">
    <property type="protein sequence ID" value="CAH3181800.1"/>
    <property type="molecule type" value="Genomic_DNA"/>
</dbReference>
<evidence type="ECO:0000256" key="5">
    <source>
        <dbReference type="ARBA" id="ARBA00023040"/>
    </source>
</evidence>
<feature type="transmembrane region" description="Helical" evidence="11">
    <location>
        <begin position="87"/>
        <end position="107"/>
    </location>
</feature>
<evidence type="ECO:0000256" key="10">
    <source>
        <dbReference type="SAM" id="MobiDB-lite"/>
    </source>
</evidence>
<feature type="transmembrane region" description="Helical" evidence="11">
    <location>
        <begin position="46"/>
        <end position="67"/>
    </location>
</feature>
<sequence length="324" mass="36922">MSSSISASFIFVVIYTLEAIIIIVGNIFTIFVFWTQRPHLKRAYFILINLAVADLLVGSTVLTVIIGTAISQNITDGYNVLRTSQSYPFVAFVVLSSNTSVYFLALVSLERAFAVLWPIRHRTANSRVYIHSIVVVWTVGLCFFALTLLSFNYSEMKKKYILISTDACLLISLLVICASYLKIHNQLRAPSPELDIHTNQLRKRNLPLSKTLFIAIASSLVFWMPAFVVYSTRELCQRCIPDSFVPYVYALHLTNSMMNPLVYSFRMRIFRDVLKALCRKRRQNMHMELRAVQQKRLGYDLEGSFTPNKHENGSPTIQSTSGHN</sequence>
<protein>
    <recommendedName>
        <fullName evidence="12">G-protein coupled receptors family 1 profile domain-containing protein</fullName>
    </recommendedName>
</protein>
<evidence type="ECO:0000256" key="7">
    <source>
        <dbReference type="ARBA" id="ARBA00023170"/>
    </source>
</evidence>
<comment type="subcellular location">
    <subcellularLocation>
        <location evidence="1">Cell membrane</location>
        <topology evidence="1">Multi-pass membrane protein</topology>
    </subcellularLocation>
</comment>
<dbReference type="CDD" id="cd00637">
    <property type="entry name" value="7tm_classA_rhodopsin-like"/>
    <property type="match status" value="1"/>
</dbReference>
<dbReference type="SUPFAM" id="SSF81321">
    <property type="entry name" value="Family A G protein-coupled receptor-like"/>
    <property type="match status" value="1"/>
</dbReference>
<keyword evidence="3 11" id="KW-0812">Transmembrane</keyword>
<dbReference type="PANTHER" id="PTHR24246:SF27">
    <property type="entry name" value="ADENOSINE RECEPTOR, ISOFORM A"/>
    <property type="match status" value="1"/>
</dbReference>
<evidence type="ECO:0000256" key="2">
    <source>
        <dbReference type="ARBA" id="ARBA00022475"/>
    </source>
</evidence>
<evidence type="ECO:0000256" key="4">
    <source>
        <dbReference type="ARBA" id="ARBA00022989"/>
    </source>
</evidence>
<organism evidence="13 14">
    <name type="scientific">Porites evermanni</name>
    <dbReference type="NCBI Taxonomy" id="104178"/>
    <lineage>
        <taxon>Eukaryota</taxon>
        <taxon>Metazoa</taxon>
        <taxon>Cnidaria</taxon>
        <taxon>Anthozoa</taxon>
        <taxon>Hexacorallia</taxon>
        <taxon>Scleractinia</taxon>
        <taxon>Fungiina</taxon>
        <taxon>Poritidae</taxon>
        <taxon>Porites</taxon>
    </lineage>
</organism>
<feature type="transmembrane region" description="Helical" evidence="11">
    <location>
        <begin position="160"/>
        <end position="181"/>
    </location>
</feature>
<dbReference type="PANTHER" id="PTHR24246">
    <property type="entry name" value="OLFACTORY RECEPTOR AND ADENOSINE RECEPTOR"/>
    <property type="match status" value="1"/>
</dbReference>
<keyword evidence="8" id="KW-0325">Glycoprotein</keyword>
<feature type="transmembrane region" description="Helical" evidence="11">
    <location>
        <begin position="244"/>
        <end position="265"/>
    </location>
</feature>
<keyword evidence="2" id="KW-1003">Cell membrane</keyword>
<name>A0ABN8RQM7_9CNID</name>
<feature type="transmembrane region" description="Helical" evidence="11">
    <location>
        <begin position="6"/>
        <end position="34"/>
    </location>
</feature>
<dbReference type="Gene3D" id="1.20.1070.10">
    <property type="entry name" value="Rhodopsin 7-helix transmembrane proteins"/>
    <property type="match status" value="1"/>
</dbReference>
<keyword evidence="14" id="KW-1185">Reference proteome</keyword>
<accession>A0ABN8RQM7</accession>
<dbReference type="PROSITE" id="PS50262">
    <property type="entry name" value="G_PROTEIN_RECEP_F1_2"/>
    <property type="match status" value="1"/>
</dbReference>
<dbReference type="PRINTS" id="PR00237">
    <property type="entry name" value="GPCRRHODOPSN"/>
</dbReference>
<gene>
    <name evidence="13" type="ORF">PEVE_00013842</name>
</gene>
<feature type="compositionally biased region" description="Polar residues" evidence="10">
    <location>
        <begin position="313"/>
        <end position="324"/>
    </location>
</feature>
<reference evidence="13 14" key="1">
    <citation type="submission" date="2022-05" db="EMBL/GenBank/DDBJ databases">
        <authorList>
            <consortium name="Genoscope - CEA"/>
            <person name="William W."/>
        </authorList>
    </citation>
    <scope>NUCLEOTIDE SEQUENCE [LARGE SCALE GENOMIC DNA]</scope>
</reference>
<keyword evidence="5" id="KW-0297">G-protein coupled receptor</keyword>
<evidence type="ECO:0000256" key="3">
    <source>
        <dbReference type="ARBA" id="ARBA00022692"/>
    </source>
</evidence>
<evidence type="ECO:0000256" key="6">
    <source>
        <dbReference type="ARBA" id="ARBA00023136"/>
    </source>
</evidence>
<feature type="domain" description="G-protein coupled receptors family 1 profile" evidence="12">
    <location>
        <begin position="25"/>
        <end position="263"/>
    </location>
</feature>
<evidence type="ECO:0000256" key="9">
    <source>
        <dbReference type="ARBA" id="ARBA00023224"/>
    </source>
</evidence>
<keyword evidence="6 11" id="KW-0472">Membrane</keyword>
<dbReference type="Pfam" id="PF00001">
    <property type="entry name" value="7tm_1"/>
    <property type="match status" value="1"/>
</dbReference>
<evidence type="ECO:0000256" key="11">
    <source>
        <dbReference type="SAM" id="Phobius"/>
    </source>
</evidence>
<comment type="caution">
    <text evidence="13">The sequence shown here is derived from an EMBL/GenBank/DDBJ whole genome shotgun (WGS) entry which is preliminary data.</text>
</comment>
<keyword evidence="9" id="KW-0807">Transducer</keyword>
<feature type="transmembrane region" description="Helical" evidence="11">
    <location>
        <begin position="128"/>
        <end position="148"/>
    </location>
</feature>
<proteinExistence type="predicted"/>
<feature type="transmembrane region" description="Helical" evidence="11">
    <location>
        <begin position="212"/>
        <end position="232"/>
    </location>
</feature>
<evidence type="ECO:0000313" key="13">
    <source>
        <dbReference type="EMBL" id="CAH3181800.1"/>
    </source>
</evidence>
<feature type="region of interest" description="Disordered" evidence="10">
    <location>
        <begin position="304"/>
        <end position="324"/>
    </location>
</feature>
<evidence type="ECO:0000256" key="1">
    <source>
        <dbReference type="ARBA" id="ARBA00004651"/>
    </source>
</evidence>